<reference evidence="1" key="1">
    <citation type="journal article" date="2021" name="J Fungi (Basel)">
        <title>Virulence traits and population genomics of the black yeast Aureobasidium melanogenum.</title>
        <authorList>
            <person name="Cernosa A."/>
            <person name="Sun X."/>
            <person name="Gostincar C."/>
            <person name="Fang C."/>
            <person name="Gunde-Cimerman N."/>
            <person name="Song Z."/>
        </authorList>
    </citation>
    <scope>NUCLEOTIDE SEQUENCE</scope>
    <source>
        <strain evidence="1">EXF-9298</strain>
    </source>
</reference>
<feature type="non-terminal residue" evidence="1">
    <location>
        <position position="118"/>
    </location>
</feature>
<evidence type="ECO:0000313" key="1">
    <source>
        <dbReference type="EMBL" id="KAG9990994.1"/>
    </source>
</evidence>
<protein>
    <submittedName>
        <fullName evidence="1">Uncharacterized protein</fullName>
    </submittedName>
</protein>
<dbReference type="EMBL" id="JAHFXS010000009">
    <property type="protein sequence ID" value="KAG9990994.1"/>
    <property type="molecule type" value="Genomic_DNA"/>
</dbReference>
<gene>
    <name evidence="1" type="ORF">KCU98_g703</name>
</gene>
<keyword evidence="2" id="KW-1185">Reference proteome</keyword>
<organism evidence="1 2">
    <name type="scientific">Aureobasidium melanogenum</name>
    <name type="common">Aureobasidium pullulans var. melanogenum</name>
    <dbReference type="NCBI Taxonomy" id="46634"/>
    <lineage>
        <taxon>Eukaryota</taxon>
        <taxon>Fungi</taxon>
        <taxon>Dikarya</taxon>
        <taxon>Ascomycota</taxon>
        <taxon>Pezizomycotina</taxon>
        <taxon>Dothideomycetes</taxon>
        <taxon>Dothideomycetidae</taxon>
        <taxon>Dothideales</taxon>
        <taxon>Saccotheciaceae</taxon>
        <taxon>Aureobasidium</taxon>
    </lineage>
</organism>
<evidence type="ECO:0000313" key="2">
    <source>
        <dbReference type="Proteomes" id="UP000729357"/>
    </source>
</evidence>
<name>A0A9P8G7E6_AURME</name>
<dbReference type="Proteomes" id="UP000729357">
    <property type="component" value="Unassembled WGS sequence"/>
</dbReference>
<accession>A0A9P8G7E6</accession>
<sequence>MGAEGRKSLKRITVLYKRSKHAWGPKEKEYFAELFRQCVSLRSLNFVFNIKHKQTNGHIEICGDEGYGQFTYKKVSHIPGLKALKMLFVPHKSSVLEITASPESESVQQVEKYMFGGV</sequence>
<proteinExistence type="predicted"/>
<reference evidence="1" key="2">
    <citation type="submission" date="2021-08" db="EMBL/GenBank/DDBJ databases">
        <authorList>
            <person name="Gostincar C."/>
            <person name="Sun X."/>
            <person name="Song Z."/>
            <person name="Gunde-Cimerman N."/>
        </authorList>
    </citation>
    <scope>NUCLEOTIDE SEQUENCE</scope>
    <source>
        <strain evidence="1">EXF-9298</strain>
    </source>
</reference>
<comment type="caution">
    <text evidence="1">The sequence shown here is derived from an EMBL/GenBank/DDBJ whole genome shotgun (WGS) entry which is preliminary data.</text>
</comment>
<dbReference type="AlphaFoldDB" id="A0A9P8G7E6"/>